<organism evidence="1 2">
    <name type="scientific">Kitasatospora cystarginea</name>
    <dbReference type="NCBI Taxonomy" id="58350"/>
    <lineage>
        <taxon>Bacteria</taxon>
        <taxon>Bacillati</taxon>
        <taxon>Actinomycetota</taxon>
        <taxon>Actinomycetes</taxon>
        <taxon>Kitasatosporales</taxon>
        <taxon>Streptomycetaceae</taxon>
        <taxon>Kitasatospora</taxon>
    </lineage>
</organism>
<gene>
    <name evidence="1" type="ORF">GCM10010430_60330</name>
</gene>
<protein>
    <submittedName>
        <fullName evidence="1">Uncharacterized protein</fullName>
    </submittedName>
</protein>
<proteinExistence type="predicted"/>
<name>A0ABN3EQJ4_9ACTN</name>
<keyword evidence="2" id="KW-1185">Reference proteome</keyword>
<evidence type="ECO:0000313" key="2">
    <source>
        <dbReference type="Proteomes" id="UP001500305"/>
    </source>
</evidence>
<sequence>MTAIDHHDATALLTADLQEESEQIQALARSLDLPHRALDPARLLSSNLLHVLVHLATVSASAAAVVDAAGTPTGVHLRALARIESAQQSMLSAGGSMSTVLDQLSVPDSGITDTAGLVQAGRLRASVLLTSASAHLGAAAAALRAAPAG</sequence>
<dbReference type="RefSeq" id="WP_344639686.1">
    <property type="nucleotide sequence ID" value="NZ_BAAATR010000034.1"/>
</dbReference>
<evidence type="ECO:0000313" key="1">
    <source>
        <dbReference type="EMBL" id="GAA2267103.1"/>
    </source>
</evidence>
<reference evidence="1 2" key="1">
    <citation type="journal article" date="2019" name="Int. J. Syst. Evol. Microbiol.">
        <title>The Global Catalogue of Microorganisms (GCM) 10K type strain sequencing project: providing services to taxonomists for standard genome sequencing and annotation.</title>
        <authorList>
            <consortium name="The Broad Institute Genomics Platform"/>
            <consortium name="The Broad Institute Genome Sequencing Center for Infectious Disease"/>
            <person name="Wu L."/>
            <person name="Ma J."/>
        </authorList>
    </citation>
    <scope>NUCLEOTIDE SEQUENCE [LARGE SCALE GENOMIC DNA]</scope>
    <source>
        <strain evidence="1 2">JCM 7356</strain>
    </source>
</reference>
<comment type="caution">
    <text evidence="1">The sequence shown here is derived from an EMBL/GenBank/DDBJ whole genome shotgun (WGS) entry which is preliminary data.</text>
</comment>
<accession>A0ABN3EQJ4</accession>
<dbReference type="EMBL" id="BAAATR010000034">
    <property type="protein sequence ID" value="GAA2267103.1"/>
    <property type="molecule type" value="Genomic_DNA"/>
</dbReference>
<dbReference type="Proteomes" id="UP001500305">
    <property type="component" value="Unassembled WGS sequence"/>
</dbReference>